<dbReference type="Pfam" id="PF07333">
    <property type="entry name" value="SLR1-BP"/>
    <property type="match status" value="1"/>
</dbReference>
<evidence type="ECO:0000313" key="7">
    <source>
        <dbReference type="EMBL" id="EOA18949.1"/>
    </source>
</evidence>
<dbReference type="GO" id="GO:0050832">
    <property type="term" value="P:defense response to fungus"/>
    <property type="evidence" value="ECO:0007669"/>
    <property type="project" value="UniProtKB-KW"/>
</dbReference>
<name>R0GQ06_9BRAS</name>
<dbReference type="Proteomes" id="UP000029121">
    <property type="component" value="Unassembled WGS sequence"/>
</dbReference>
<evidence type="ECO:0000256" key="1">
    <source>
        <dbReference type="ARBA" id="ARBA00006722"/>
    </source>
</evidence>
<keyword evidence="2" id="KW-0929">Antimicrobial</keyword>
<dbReference type="InterPro" id="IPR010851">
    <property type="entry name" value="DEFL"/>
</dbReference>
<dbReference type="GO" id="GO:0031640">
    <property type="term" value="P:killing of cells of another organism"/>
    <property type="evidence" value="ECO:0007669"/>
    <property type="project" value="UniProtKB-KW"/>
</dbReference>
<feature type="chain" id="PRO_5004342091" description="Knottin scorpion toxin-like domain-containing protein" evidence="6">
    <location>
        <begin position="26"/>
        <end position="76"/>
    </location>
</feature>
<evidence type="ECO:0000313" key="8">
    <source>
        <dbReference type="Proteomes" id="UP000029121"/>
    </source>
</evidence>
<evidence type="ECO:0000256" key="2">
    <source>
        <dbReference type="ARBA" id="ARBA00022529"/>
    </source>
</evidence>
<dbReference type="PANTHER" id="PTHR33830:SF11">
    <property type="entry name" value="DEFENSIN-LIKE PROTEIN 163-RELATED"/>
    <property type="match status" value="1"/>
</dbReference>
<dbReference type="STRING" id="81985.R0GQ06"/>
<dbReference type="AlphaFoldDB" id="R0GQ06"/>
<proteinExistence type="inferred from homology"/>
<reference evidence="8" key="1">
    <citation type="journal article" date="2013" name="Nat. Genet.">
        <title>The Capsella rubella genome and the genomic consequences of rapid mating system evolution.</title>
        <authorList>
            <person name="Slotte T."/>
            <person name="Hazzouri K.M."/>
            <person name="Agren J.A."/>
            <person name="Koenig D."/>
            <person name="Maumus F."/>
            <person name="Guo Y.L."/>
            <person name="Steige K."/>
            <person name="Platts A.E."/>
            <person name="Escobar J.S."/>
            <person name="Newman L.K."/>
            <person name="Wang W."/>
            <person name="Mandakova T."/>
            <person name="Vello E."/>
            <person name="Smith L.M."/>
            <person name="Henz S.R."/>
            <person name="Steffen J."/>
            <person name="Takuno S."/>
            <person name="Brandvain Y."/>
            <person name="Coop G."/>
            <person name="Andolfatto P."/>
            <person name="Hu T.T."/>
            <person name="Blanchette M."/>
            <person name="Clark R.M."/>
            <person name="Quesneville H."/>
            <person name="Nordborg M."/>
            <person name="Gaut B.S."/>
            <person name="Lysak M.A."/>
            <person name="Jenkins J."/>
            <person name="Grimwood J."/>
            <person name="Chapman J."/>
            <person name="Prochnik S."/>
            <person name="Shu S."/>
            <person name="Rokhsar D."/>
            <person name="Schmutz J."/>
            <person name="Weigel D."/>
            <person name="Wright S.I."/>
        </authorList>
    </citation>
    <scope>NUCLEOTIDE SEQUENCE [LARGE SCALE GENOMIC DNA]</scope>
    <source>
        <strain evidence="8">cv. Monte Gargano</strain>
    </source>
</reference>
<keyword evidence="8" id="KW-1185">Reference proteome</keyword>
<dbReference type="PROSITE" id="PS51257">
    <property type="entry name" value="PROKAR_LIPOPROTEIN"/>
    <property type="match status" value="1"/>
</dbReference>
<comment type="similarity">
    <text evidence="1">Belongs to the DEFL family.</text>
</comment>
<dbReference type="PANTHER" id="PTHR33830">
    <property type="entry name" value="DEFENSIN-LIKE PROTEIN 184-RELATED"/>
    <property type="match status" value="1"/>
</dbReference>
<accession>R0GQ06</accession>
<keyword evidence="4" id="KW-0611">Plant defense</keyword>
<evidence type="ECO:0000256" key="5">
    <source>
        <dbReference type="ARBA" id="ARBA00023157"/>
    </source>
</evidence>
<feature type="signal peptide" evidence="6">
    <location>
        <begin position="1"/>
        <end position="25"/>
    </location>
</feature>
<keyword evidence="3" id="KW-0295">Fungicide</keyword>
<evidence type="ECO:0008006" key="9">
    <source>
        <dbReference type="Google" id="ProtNLM"/>
    </source>
</evidence>
<gene>
    <name evidence="7" type="ORF">CARUB_v10007583mg</name>
</gene>
<sequence>MSKLLYSYMFISILVLSACLALAVSEGEGPKRCSTIVNLSKPCNFQECKQLCVKRFDGDGLCPVKNKNICACEYDC</sequence>
<dbReference type="EMBL" id="KB870811">
    <property type="protein sequence ID" value="EOA18949.1"/>
    <property type="molecule type" value="Genomic_DNA"/>
</dbReference>
<evidence type="ECO:0000256" key="6">
    <source>
        <dbReference type="SAM" id="SignalP"/>
    </source>
</evidence>
<organism evidence="7 8">
    <name type="scientific">Capsella rubella</name>
    <dbReference type="NCBI Taxonomy" id="81985"/>
    <lineage>
        <taxon>Eukaryota</taxon>
        <taxon>Viridiplantae</taxon>
        <taxon>Streptophyta</taxon>
        <taxon>Embryophyta</taxon>
        <taxon>Tracheophyta</taxon>
        <taxon>Spermatophyta</taxon>
        <taxon>Magnoliopsida</taxon>
        <taxon>eudicotyledons</taxon>
        <taxon>Gunneridae</taxon>
        <taxon>Pentapetalae</taxon>
        <taxon>rosids</taxon>
        <taxon>malvids</taxon>
        <taxon>Brassicales</taxon>
        <taxon>Brassicaceae</taxon>
        <taxon>Camelineae</taxon>
        <taxon>Capsella</taxon>
    </lineage>
</organism>
<evidence type="ECO:0000256" key="4">
    <source>
        <dbReference type="ARBA" id="ARBA00022821"/>
    </source>
</evidence>
<keyword evidence="6" id="KW-0732">Signal</keyword>
<evidence type="ECO:0000256" key="3">
    <source>
        <dbReference type="ARBA" id="ARBA00022577"/>
    </source>
</evidence>
<keyword evidence="5" id="KW-1015">Disulfide bond</keyword>
<protein>
    <recommendedName>
        <fullName evidence="9">Knottin scorpion toxin-like domain-containing protein</fullName>
    </recommendedName>
</protein>